<evidence type="ECO:0000256" key="15">
    <source>
        <dbReference type="ARBA" id="ARBA00033137"/>
    </source>
</evidence>
<evidence type="ECO:0000256" key="4">
    <source>
        <dbReference type="ARBA" id="ARBA00010441"/>
    </source>
</evidence>
<dbReference type="InterPro" id="IPR044268">
    <property type="entry name" value="PIP_synthase_PgsA1"/>
</dbReference>
<reference evidence="19" key="1">
    <citation type="submission" date="2020-02" db="EMBL/GenBank/DDBJ databases">
        <authorList>
            <person name="Meier V. D."/>
        </authorList>
    </citation>
    <scope>NUCLEOTIDE SEQUENCE</scope>
    <source>
        <strain evidence="19">AVDCRST_MAG16</strain>
    </source>
</reference>
<dbReference type="Pfam" id="PF01066">
    <property type="entry name" value="CDP-OH_P_transf"/>
    <property type="match status" value="1"/>
</dbReference>
<dbReference type="EMBL" id="CADCUE010000204">
    <property type="protein sequence ID" value="CAA9348559.1"/>
    <property type="molecule type" value="Genomic_DNA"/>
</dbReference>
<protein>
    <recommendedName>
        <fullName evidence="14 17">Phosphatidylinositol phosphate synthase</fullName>
        <shortName evidence="17">PIP synthase</shortName>
        <ecNumber evidence="17">2.7.8.-</ecNumber>
    </recommendedName>
    <alternativeName>
        <fullName evidence="15 17">CDP-diacylglycerol--D-myo-inositol-3-phosphate 3-phosphatidyltransferase</fullName>
    </alternativeName>
</protein>
<keyword evidence="7 17" id="KW-0808">Transferase</keyword>
<dbReference type="NCBIfam" id="NF045883">
    <property type="entry name" value="PIPSynth"/>
    <property type="match status" value="1"/>
</dbReference>
<keyword evidence="17" id="KW-0594">Phospholipid biosynthesis</keyword>
<keyword evidence="9 17" id="KW-0479">Metal-binding</keyword>
<keyword evidence="10 17" id="KW-0460">Magnesium</keyword>
<comment type="subcellular location">
    <subcellularLocation>
        <location evidence="1 17">Cell membrane</location>
        <topology evidence="1 17">Multi-pass membrane protein</topology>
    </subcellularLocation>
</comment>
<evidence type="ECO:0000256" key="10">
    <source>
        <dbReference type="ARBA" id="ARBA00022842"/>
    </source>
</evidence>
<feature type="binding site" evidence="17">
    <location>
        <position position="69"/>
    </location>
    <ligand>
        <name>Mg(2+)</name>
        <dbReference type="ChEBI" id="CHEBI:18420"/>
        <label>1</label>
    </ligand>
</feature>
<gene>
    <name evidence="19" type="ORF">AVDCRST_MAG16-2171</name>
</gene>
<dbReference type="PROSITE" id="PS00379">
    <property type="entry name" value="CDP_ALCOHOL_P_TRANSF"/>
    <property type="match status" value="1"/>
</dbReference>
<feature type="transmembrane region" description="Helical" evidence="17">
    <location>
        <begin position="113"/>
        <end position="132"/>
    </location>
</feature>
<dbReference type="GO" id="GO:0005886">
    <property type="term" value="C:plasma membrane"/>
    <property type="evidence" value="ECO:0007669"/>
    <property type="project" value="UniProtKB-SubCell"/>
</dbReference>
<feature type="binding site" evidence="17">
    <location>
        <position position="66"/>
    </location>
    <ligand>
        <name>Mg(2+)</name>
        <dbReference type="ChEBI" id="CHEBI:18420"/>
        <label>2</label>
    </ligand>
</feature>
<evidence type="ECO:0000256" key="1">
    <source>
        <dbReference type="ARBA" id="ARBA00004651"/>
    </source>
</evidence>
<feature type="transmembrane region" description="Helical" evidence="17">
    <location>
        <begin position="52"/>
        <end position="68"/>
    </location>
</feature>
<dbReference type="InterPro" id="IPR043130">
    <property type="entry name" value="CDP-OH_PTrfase_TM_dom"/>
</dbReference>
<evidence type="ECO:0000256" key="5">
    <source>
        <dbReference type="ARBA" id="ARBA00011738"/>
    </source>
</evidence>
<evidence type="ECO:0000256" key="3">
    <source>
        <dbReference type="ARBA" id="ARBA00005189"/>
    </source>
</evidence>
<name>A0A6J4M4B3_9ACTN</name>
<accession>A0A6J4M4B3</accession>
<evidence type="ECO:0000256" key="7">
    <source>
        <dbReference type="ARBA" id="ARBA00022679"/>
    </source>
</evidence>
<keyword evidence="6 17" id="KW-1003">Cell membrane</keyword>
<evidence type="ECO:0000256" key="2">
    <source>
        <dbReference type="ARBA" id="ARBA00004805"/>
    </source>
</evidence>
<feature type="transmembrane region" description="Helical" evidence="17">
    <location>
        <begin position="153"/>
        <end position="170"/>
    </location>
</feature>
<evidence type="ECO:0000256" key="13">
    <source>
        <dbReference type="ARBA" id="ARBA00023935"/>
    </source>
</evidence>
<comment type="function">
    <text evidence="17">Catalyzes the conjugation of the 1'-hydroxyl group of D-myo-inositol-3-phosphate (also named L-myo-inositol-1-phosphate) with a lipid tail of cytidine diphosphate diacylglycerol (CDP-DAG), forming phosphatidylinositol phosphate (PIP) and CMP. PIP is a precursor of phosphatidylinositol (PI) which is an essential lipid required for cell wall formation.</text>
</comment>
<feature type="binding site" evidence="17">
    <location>
        <position position="74"/>
    </location>
    <ligand>
        <name>a CDP-1,2-diacyl-sn-glycerol</name>
        <dbReference type="ChEBI" id="CHEBI:58332"/>
    </ligand>
</feature>
<dbReference type="AlphaFoldDB" id="A0A6J4M4B3"/>
<feature type="binding site" evidence="17">
    <location>
        <position position="87"/>
    </location>
    <ligand>
        <name>Mg(2+)</name>
        <dbReference type="ChEBI" id="CHEBI:18420"/>
        <label>1</label>
    </ligand>
</feature>
<evidence type="ECO:0000256" key="16">
    <source>
        <dbReference type="ARBA" id="ARBA00048865"/>
    </source>
</evidence>
<feature type="transmembrane region" description="Helical" evidence="17">
    <location>
        <begin position="21"/>
        <end position="46"/>
    </location>
</feature>
<evidence type="ECO:0000256" key="12">
    <source>
        <dbReference type="ARBA" id="ARBA00023136"/>
    </source>
</evidence>
<dbReference type="UniPathway" id="UPA00220"/>
<dbReference type="GO" id="GO:0016780">
    <property type="term" value="F:phosphotransferase activity, for other substituted phosphate groups"/>
    <property type="evidence" value="ECO:0007669"/>
    <property type="project" value="UniProtKB-UniRule"/>
</dbReference>
<dbReference type="GO" id="GO:0000287">
    <property type="term" value="F:magnesium ion binding"/>
    <property type="evidence" value="ECO:0007669"/>
    <property type="project" value="UniProtKB-UniRule"/>
</dbReference>
<feature type="binding site" evidence="17">
    <location>
        <position position="66"/>
    </location>
    <ligand>
        <name>Mg(2+)</name>
        <dbReference type="ChEBI" id="CHEBI:18420"/>
        <label>1</label>
    </ligand>
</feature>
<comment type="catalytic activity">
    <reaction evidence="16 17">
        <text>a CDP-1,2-diacyl-sn-glycerol + 1D-myo-inositol 3-phosphate = a 1,2-diacyl-sn-glycero-3-phospho-(1D-myo-inositol-3-phosphate) + CMP + H(+)</text>
        <dbReference type="Rhea" id="RHEA:60504"/>
        <dbReference type="ChEBI" id="CHEBI:15378"/>
        <dbReference type="ChEBI" id="CHEBI:58088"/>
        <dbReference type="ChEBI" id="CHEBI:58332"/>
        <dbReference type="ChEBI" id="CHEBI:58401"/>
        <dbReference type="ChEBI" id="CHEBI:60377"/>
    </reaction>
</comment>
<keyword evidence="12 17" id="KW-0472">Membrane</keyword>
<keyword evidence="8 17" id="KW-0812">Transmembrane</keyword>
<feature type="active site" description="Proton acceptor" evidence="17">
    <location>
        <position position="91"/>
    </location>
</feature>
<dbReference type="InterPro" id="IPR000462">
    <property type="entry name" value="CDP-OH_P_trans"/>
</dbReference>
<keyword evidence="17" id="KW-0443">Lipid metabolism</keyword>
<feature type="binding site" evidence="17">
    <location>
        <begin position="29"/>
        <end position="32"/>
    </location>
    <ligand>
        <name>a CDP-1,2-diacyl-sn-glycerol</name>
        <dbReference type="ChEBI" id="CHEBI:58332"/>
    </ligand>
</feature>
<comment type="pathway">
    <text evidence="2 17">Phospholipid metabolism; phosphatidylinositol phosphate biosynthesis.</text>
</comment>
<feature type="binding site" evidence="17">
    <location>
        <position position="87"/>
    </location>
    <ligand>
        <name>Mg(2+)</name>
        <dbReference type="ChEBI" id="CHEBI:18420"/>
        <label>2</label>
    </ligand>
</feature>
<organism evidence="19">
    <name type="scientific">uncultured Frankineae bacterium</name>
    <dbReference type="NCBI Taxonomy" id="437475"/>
    <lineage>
        <taxon>Bacteria</taxon>
        <taxon>Bacillati</taxon>
        <taxon>Actinomycetota</taxon>
        <taxon>Actinomycetes</taxon>
        <taxon>Frankiales</taxon>
        <taxon>environmental samples</taxon>
    </lineage>
</organism>
<dbReference type="InterPro" id="IPR048254">
    <property type="entry name" value="CDP_ALCOHOL_P_TRANSF_CS"/>
</dbReference>
<evidence type="ECO:0000256" key="11">
    <source>
        <dbReference type="ARBA" id="ARBA00022989"/>
    </source>
</evidence>
<feature type="binding site" evidence="17">
    <location>
        <position position="91"/>
    </location>
    <ligand>
        <name>Mg(2+)</name>
        <dbReference type="ChEBI" id="CHEBI:18420"/>
        <label>2</label>
    </ligand>
</feature>
<evidence type="ECO:0000313" key="19">
    <source>
        <dbReference type="EMBL" id="CAA9348559.1"/>
    </source>
</evidence>
<evidence type="ECO:0000256" key="6">
    <source>
        <dbReference type="ARBA" id="ARBA00022475"/>
    </source>
</evidence>
<evidence type="ECO:0000256" key="17">
    <source>
        <dbReference type="HAMAP-Rule" id="MF_02241"/>
    </source>
</evidence>
<keyword evidence="11 17" id="KW-1133">Transmembrane helix</keyword>
<dbReference type="EC" id="2.7.8.-" evidence="17"/>
<comment type="cofactor">
    <cofactor evidence="17">
        <name>Mg(2+)</name>
        <dbReference type="ChEBI" id="CHEBI:18420"/>
    </cofactor>
    <text evidence="17">Contains a di-nuclear catalytic Mg(2+) center.</text>
</comment>
<proteinExistence type="inferred from homology"/>
<evidence type="ECO:0000256" key="14">
    <source>
        <dbReference type="ARBA" id="ARBA00024082"/>
    </source>
</evidence>
<keyword evidence="17" id="KW-0444">Lipid biosynthesis</keyword>
<evidence type="ECO:0000256" key="8">
    <source>
        <dbReference type="ARBA" id="ARBA00022692"/>
    </source>
</evidence>
<evidence type="ECO:0000256" key="18">
    <source>
        <dbReference type="RuleBase" id="RU003750"/>
    </source>
</evidence>
<feature type="binding site" evidence="17">
    <location>
        <position position="70"/>
    </location>
    <ligand>
        <name>a CDP-1,2-diacyl-sn-glycerol</name>
        <dbReference type="ChEBI" id="CHEBI:58332"/>
    </ligand>
</feature>
<dbReference type="HAMAP" id="MF_02241">
    <property type="entry name" value="PIP_synthase"/>
    <property type="match status" value="1"/>
</dbReference>
<comment type="catalytic activity">
    <reaction evidence="13 17">
        <text>1,2-di-(9Z-octadecenoyl)-sn-glycero-3-cytidine-5'-diphosphate + 1D-myo-inositol 3-phosphate = 1,2-di-(9Z-octadecenoyl)-sn-glycero-3-phospho-(1D-myo-inositol-3-phosphate) + CMP + H(+)</text>
        <dbReference type="Rhea" id="RHEA:61216"/>
        <dbReference type="ChEBI" id="CHEBI:15378"/>
        <dbReference type="ChEBI" id="CHEBI:58401"/>
        <dbReference type="ChEBI" id="CHEBI:60377"/>
        <dbReference type="ChEBI" id="CHEBI:85356"/>
        <dbReference type="ChEBI" id="CHEBI:144472"/>
    </reaction>
</comment>
<sequence>MLSLRVRPVLARVVDPVAAALLRAGVSPDAITVLGTVGVVTGALAFFPRGQLFVGTMVVTAFVLTDMLDGAMARRIERRSVFGAWLDSTCDRLADAAVFSGLVLWLVGDGDDVLLAGVALFCLVAGSLVSYAKARAEGLGLRCDVGFAERAERLIIVLVAAGFSGLGVTWALPVGLWALAVASAVTVVQRLLEVRRQAAAAVR</sequence>
<dbReference type="Gene3D" id="1.20.120.1760">
    <property type="match status" value="1"/>
</dbReference>
<comment type="subunit">
    <text evidence="5 17">Homodimer.</text>
</comment>
<dbReference type="GO" id="GO:0008654">
    <property type="term" value="P:phospholipid biosynthetic process"/>
    <property type="evidence" value="ECO:0007669"/>
    <property type="project" value="UniProtKB-UniRule"/>
</dbReference>
<feature type="binding site" evidence="17">
    <location>
        <position position="80"/>
    </location>
    <ligand>
        <name>a CDP-1,2-diacyl-sn-glycerol</name>
        <dbReference type="ChEBI" id="CHEBI:58332"/>
    </ligand>
</feature>
<comment type="pathway">
    <text evidence="3">Lipid metabolism.</text>
</comment>
<evidence type="ECO:0000256" key="9">
    <source>
        <dbReference type="ARBA" id="ARBA00022723"/>
    </source>
</evidence>
<comment type="caution">
    <text evidence="17">Lacks conserved residue(s) required for the propagation of feature annotation.</text>
</comment>
<keyword evidence="17" id="KW-1208">Phospholipid metabolism</keyword>
<comment type="similarity">
    <text evidence="4 17 18">Belongs to the CDP-alcohol phosphatidyltransferase class-I family.</text>
</comment>